<keyword evidence="1" id="KW-0812">Transmembrane</keyword>
<protein>
    <recommendedName>
        <fullName evidence="2">Fatty acid desaturase domain-containing protein</fullName>
    </recommendedName>
</protein>
<dbReference type="Proteomes" id="UP000075604">
    <property type="component" value="Unassembled WGS sequence"/>
</dbReference>
<dbReference type="GO" id="GO:0016717">
    <property type="term" value="F:oxidoreductase activity, acting on paired donors, with oxidation of a pair of donors resulting in the reduction of molecular oxygen to two molecules of water"/>
    <property type="evidence" value="ECO:0007669"/>
    <property type="project" value="TreeGrafter"/>
</dbReference>
<dbReference type="Pfam" id="PF00487">
    <property type="entry name" value="FA_desaturase"/>
    <property type="match status" value="1"/>
</dbReference>
<keyword evidence="1" id="KW-1133">Transmembrane helix</keyword>
<name>A0A150PVP7_SORCE</name>
<dbReference type="InterPro" id="IPR012171">
    <property type="entry name" value="Fatty_acid_desaturase"/>
</dbReference>
<evidence type="ECO:0000259" key="2">
    <source>
        <dbReference type="Pfam" id="PF00487"/>
    </source>
</evidence>
<organism evidence="3 4">
    <name type="scientific">Sorangium cellulosum</name>
    <name type="common">Polyangium cellulosum</name>
    <dbReference type="NCBI Taxonomy" id="56"/>
    <lineage>
        <taxon>Bacteria</taxon>
        <taxon>Pseudomonadati</taxon>
        <taxon>Myxococcota</taxon>
        <taxon>Polyangia</taxon>
        <taxon>Polyangiales</taxon>
        <taxon>Polyangiaceae</taxon>
        <taxon>Sorangium</taxon>
    </lineage>
</organism>
<evidence type="ECO:0000313" key="3">
    <source>
        <dbReference type="EMBL" id="KYF59841.1"/>
    </source>
</evidence>
<dbReference type="GO" id="GO:0016020">
    <property type="term" value="C:membrane"/>
    <property type="evidence" value="ECO:0007669"/>
    <property type="project" value="TreeGrafter"/>
</dbReference>
<accession>A0A150PVP7</accession>
<dbReference type="GO" id="GO:0008610">
    <property type="term" value="P:lipid biosynthetic process"/>
    <property type="evidence" value="ECO:0007669"/>
    <property type="project" value="UniProtKB-ARBA"/>
</dbReference>
<gene>
    <name evidence="3" type="ORF">BE04_47585</name>
</gene>
<feature type="domain" description="Fatty acid desaturase" evidence="2">
    <location>
        <begin position="64"/>
        <end position="304"/>
    </location>
</feature>
<comment type="caution">
    <text evidence="3">The sequence shown here is derived from an EMBL/GenBank/DDBJ whole genome shotgun (WGS) entry which is preliminary data.</text>
</comment>
<dbReference type="InterPro" id="IPR005804">
    <property type="entry name" value="FA_desaturase_dom"/>
</dbReference>
<reference evidence="3 4" key="1">
    <citation type="submission" date="2014-02" db="EMBL/GenBank/DDBJ databases">
        <title>The small core and large imbalanced accessory genome model reveals a collaborative survival strategy of Sorangium cellulosum strains in nature.</title>
        <authorList>
            <person name="Han K."/>
            <person name="Peng R."/>
            <person name="Blom J."/>
            <person name="Li Y.-Z."/>
        </authorList>
    </citation>
    <scope>NUCLEOTIDE SEQUENCE [LARGE SCALE GENOMIC DNA]</scope>
    <source>
        <strain evidence="3 4">So0157-18</strain>
    </source>
</reference>
<keyword evidence="1" id="KW-0472">Membrane</keyword>
<dbReference type="EMBL" id="JELX01001169">
    <property type="protein sequence ID" value="KYF59841.1"/>
    <property type="molecule type" value="Genomic_DNA"/>
</dbReference>
<proteinExistence type="predicted"/>
<dbReference type="AlphaFoldDB" id="A0A150PVP7"/>
<evidence type="ECO:0000313" key="4">
    <source>
        <dbReference type="Proteomes" id="UP000075604"/>
    </source>
</evidence>
<dbReference type="PANTHER" id="PTHR19353">
    <property type="entry name" value="FATTY ACID DESATURASE 2"/>
    <property type="match status" value="1"/>
</dbReference>
<sequence>MGTTANSVKRHKFSKDILKDVRACYPADNWHGPLEIVRHWLFISFWVWLSTWSWRHLPLALGVASYLLAIFFIGGRQRALAGVLHQACHGTLMSNTKIGSIIGTAFAGHPVLQSYTGYRLSHVVNHHGRFGDPERDPDYLQYQRIGLCGKNLQRAKLRDYLMSLAGPRSTLSYMAYLVRHRILHKEESTWERHVRLVGLLAIVVAAAATGWLGALAAYWIVPLVTTQVWIGAVAELLEHYPLIETAPRVDIRMTWNRDYGPAERLLLGEEEGEGYHLVHHLFPRVPLWRLKEVHAILRRDPAYAELKRPKGLAALSTVFASLPGPEMERSIAST</sequence>
<feature type="transmembrane region" description="Helical" evidence="1">
    <location>
        <begin position="196"/>
        <end position="221"/>
    </location>
</feature>
<feature type="transmembrane region" description="Helical" evidence="1">
    <location>
        <begin position="56"/>
        <end position="74"/>
    </location>
</feature>
<evidence type="ECO:0000256" key="1">
    <source>
        <dbReference type="SAM" id="Phobius"/>
    </source>
</evidence>
<dbReference type="PANTHER" id="PTHR19353:SF19">
    <property type="entry name" value="DELTA(5) FATTY ACID DESATURASE C-RELATED"/>
    <property type="match status" value="1"/>
</dbReference>